<evidence type="ECO:0000256" key="1">
    <source>
        <dbReference type="ARBA" id="ARBA00001974"/>
    </source>
</evidence>
<dbReference type="InterPro" id="IPR049312">
    <property type="entry name" value="GIDA_C_N"/>
</dbReference>
<evidence type="ECO:0000256" key="11">
    <source>
        <dbReference type="ARBA" id="ARBA00031800"/>
    </source>
</evidence>
<protein>
    <recommendedName>
        <fullName evidence="4 12">tRNA uridine 5-carboxymethylaminomethyl modification enzyme MnmG</fullName>
    </recommendedName>
    <alternativeName>
        <fullName evidence="11 12">Glucose-inhibited division protein A</fullName>
    </alternativeName>
</protein>
<dbReference type="Pfam" id="PF21680">
    <property type="entry name" value="GIDA_C_1st"/>
    <property type="match status" value="1"/>
</dbReference>
<comment type="function">
    <text evidence="2 12">NAD-binding protein involved in the addition of a carboxymethylaminomethyl (cmnm) group at the wobble position (U34) of certain tRNAs, forming tRNA-cmnm(5)s(2)U34.</text>
</comment>
<dbReference type="Gene3D" id="3.50.50.60">
    <property type="entry name" value="FAD/NAD(P)-binding domain"/>
    <property type="match status" value="2"/>
</dbReference>
<comment type="caution">
    <text evidence="12">Lacks conserved residue(s) required for the propagation of feature annotation.</text>
</comment>
<evidence type="ECO:0000256" key="5">
    <source>
        <dbReference type="ARBA" id="ARBA00022490"/>
    </source>
</evidence>
<dbReference type="PANTHER" id="PTHR11806">
    <property type="entry name" value="GLUCOSE INHIBITED DIVISION PROTEIN A"/>
    <property type="match status" value="1"/>
</dbReference>
<sequence length="629" mass="69799">MTGYGKKYEVIVVGAGHAGCEAALAAARMGCLTLLLTMGLDTVAQMSCNPSIGGLAKGHLVHEIDALGGEMGLNIDDTGIQFRRLNMRKGPAVRAGRAQADRMAYSARMKLVLESVDLLDLKQGVVDEVVVKNYRVVGVRTREGIEFSGQTVVITAGTFMRGLIHVGMNNYPGGRAGEPAADKLSDCLRSLGFVVGRLKTGTPARLSARSIDFGKLERQSGDNEIRPFSFMNDKIERNQVDCYIAHTNQKTHEIIRNNLDKSPLYAGVIEGVGPRYCPSIEDKVVRFPDKMSHQSFIEPEGVRGAEMYPSGLSTSLPADVQLQYFRSMVGFERVEIMRPGYAIEYDFVEPLQIQSTMETREVAGLYHAGQINGTSGYEEAAGQGLLAGINAALQCQQSEPLIIRRDQGYLGVMVDDLVTQETTEPYRMFTSRAEYRLLLREDNADLRLTQLGRHVGLVSDSRWQRYQEKLELMERAFSVCRDITVTNKNARLCSRFGLGELKSGVTLEQVIKRPEVTVRQVEAEVPELTGFPEKVLEQVEIAIKYEGYIARQIEQVERFVELEKVKIPDDLDYAEVTSISAEVREKLIKYRPSSLGQAGRIQGVTPAAVAVLNVYLRKKTREKTNEAGR</sequence>
<evidence type="ECO:0000256" key="7">
    <source>
        <dbReference type="ARBA" id="ARBA00022694"/>
    </source>
</evidence>
<feature type="binding site" evidence="12">
    <location>
        <begin position="14"/>
        <end position="19"/>
    </location>
    <ligand>
        <name>FAD</name>
        <dbReference type="ChEBI" id="CHEBI:57692"/>
    </ligand>
</feature>
<keyword evidence="15" id="KW-1185">Reference proteome</keyword>
<dbReference type="InterPro" id="IPR020595">
    <property type="entry name" value="MnmG-rel_CS"/>
</dbReference>
<evidence type="ECO:0000256" key="9">
    <source>
        <dbReference type="ARBA" id="ARBA00023027"/>
    </source>
</evidence>
<proteinExistence type="inferred from homology"/>
<evidence type="ECO:0000313" key="14">
    <source>
        <dbReference type="EMBL" id="MBD1399880.1"/>
    </source>
</evidence>
<dbReference type="InterPro" id="IPR002218">
    <property type="entry name" value="MnmG-rel"/>
</dbReference>
<dbReference type="GO" id="GO:0005829">
    <property type="term" value="C:cytosol"/>
    <property type="evidence" value="ECO:0007669"/>
    <property type="project" value="TreeGrafter"/>
</dbReference>
<dbReference type="PROSITE" id="PS01280">
    <property type="entry name" value="GIDA_1"/>
    <property type="match status" value="1"/>
</dbReference>
<dbReference type="InterPro" id="IPR004416">
    <property type="entry name" value="MnmG"/>
</dbReference>
<evidence type="ECO:0000256" key="4">
    <source>
        <dbReference type="ARBA" id="ARBA00020461"/>
    </source>
</evidence>
<reference evidence="14" key="1">
    <citation type="submission" date="2020-09" db="EMBL/GenBank/DDBJ databases">
        <title>Pelobacter alkaliphilus sp. nov., a novel anaerobic arsenate-reducing bacterium from terrestrial mud volcano.</title>
        <authorList>
            <person name="Khomyakova M.A."/>
            <person name="Merkel A.Y."/>
            <person name="Slobodkin A.I."/>
        </authorList>
    </citation>
    <scope>NUCLEOTIDE SEQUENCE</scope>
    <source>
        <strain evidence="14">M08fum</strain>
    </source>
</reference>
<comment type="similarity">
    <text evidence="3 12">Belongs to the MnmG family.</text>
</comment>
<dbReference type="Pfam" id="PF01134">
    <property type="entry name" value="GIDA"/>
    <property type="match status" value="1"/>
</dbReference>
<dbReference type="HAMAP" id="MF_00129">
    <property type="entry name" value="MnmG_GidA"/>
    <property type="match status" value="1"/>
</dbReference>
<feature type="domain" description="tRNA uridine 5-carboxymethylaminomethyl modification enzyme C-terminal subdomain" evidence="13">
    <location>
        <begin position="543"/>
        <end position="614"/>
    </location>
</feature>
<dbReference type="AlphaFoldDB" id="A0A8J6QQE2"/>
<comment type="caution">
    <text evidence="14">The sequence shown here is derived from an EMBL/GenBank/DDBJ whole genome shotgun (WGS) entry which is preliminary data.</text>
</comment>
<evidence type="ECO:0000259" key="13">
    <source>
        <dbReference type="SMART" id="SM01228"/>
    </source>
</evidence>
<evidence type="ECO:0000256" key="6">
    <source>
        <dbReference type="ARBA" id="ARBA00022630"/>
    </source>
</evidence>
<dbReference type="NCBIfam" id="TIGR00136">
    <property type="entry name" value="mnmG_gidA"/>
    <property type="match status" value="1"/>
</dbReference>
<dbReference type="InterPro" id="IPR026904">
    <property type="entry name" value="MnmG_C"/>
</dbReference>
<comment type="cofactor">
    <cofactor evidence="1 12">
        <name>FAD</name>
        <dbReference type="ChEBI" id="CHEBI:57692"/>
    </cofactor>
</comment>
<accession>A0A8J6QQE2</accession>
<dbReference type="Proteomes" id="UP000632828">
    <property type="component" value="Unassembled WGS sequence"/>
</dbReference>
<evidence type="ECO:0000256" key="3">
    <source>
        <dbReference type="ARBA" id="ARBA00007653"/>
    </source>
</evidence>
<dbReference type="GO" id="GO:0002098">
    <property type="term" value="P:tRNA wobble uridine modification"/>
    <property type="evidence" value="ECO:0007669"/>
    <property type="project" value="InterPro"/>
</dbReference>
<dbReference type="Pfam" id="PF13932">
    <property type="entry name" value="SAM_GIDA_C"/>
    <property type="match status" value="1"/>
</dbReference>
<name>A0A8J6QQE2_9BACT</name>
<comment type="subunit">
    <text evidence="10 12">Homodimer. Heterotetramer of two MnmE and two MnmG subunits.</text>
</comment>
<keyword evidence="7 12" id="KW-0819">tRNA processing</keyword>
<dbReference type="Gene3D" id="1.10.150.570">
    <property type="entry name" value="GidA associated domain, C-terminal subdomain"/>
    <property type="match status" value="1"/>
</dbReference>
<dbReference type="PROSITE" id="PS01281">
    <property type="entry name" value="GIDA_2"/>
    <property type="match status" value="1"/>
</dbReference>
<dbReference type="InterPro" id="IPR040131">
    <property type="entry name" value="MnmG_N"/>
</dbReference>
<keyword evidence="6 12" id="KW-0285">Flavoprotein</keyword>
<keyword evidence="9 12" id="KW-0520">NAD</keyword>
<evidence type="ECO:0000256" key="8">
    <source>
        <dbReference type="ARBA" id="ARBA00022827"/>
    </source>
</evidence>
<keyword evidence="8 12" id="KW-0274">FAD</keyword>
<evidence type="ECO:0000313" key="15">
    <source>
        <dbReference type="Proteomes" id="UP000632828"/>
    </source>
</evidence>
<keyword evidence="5 12" id="KW-0963">Cytoplasm</keyword>
<dbReference type="FunFam" id="3.50.50.60:FF:000002">
    <property type="entry name" value="tRNA uridine 5-carboxymethylaminomethyl modification enzyme MnmG"/>
    <property type="match status" value="1"/>
</dbReference>
<dbReference type="SMART" id="SM01228">
    <property type="entry name" value="GIDA_assoc_3"/>
    <property type="match status" value="1"/>
</dbReference>
<dbReference type="Gene3D" id="1.10.10.1800">
    <property type="entry name" value="tRNA uridine 5-carboxymethylaminomethyl modification enzyme MnmG/GidA"/>
    <property type="match status" value="1"/>
</dbReference>
<dbReference type="GO" id="GO:0030488">
    <property type="term" value="P:tRNA methylation"/>
    <property type="evidence" value="ECO:0007669"/>
    <property type="project" value="TreeGrafter"/>
</dbReference>
<dbReference type="InterPro" id="IPR036188">
    <property type="entry name" value="FAD/NAD-bd_sf"/>
</dbReference>
<dbReference type="InterPro" id="IPR044920">
    <property type="entry name" value="MnmG_C_subdom_sf"/>
</dbReference>
<evidence type="ECO:0000256" key="10">
    <source>
        <dbReference type="ARBA" id="ARBA00025948"/>
    </source>
</evidence>
<dbReference type="EMBL" id="JACWUN010000004">
    <property type="protein sequence ID" value="MBD1399880.1"/>
    <property type="molecule type" value="Genomic_DNA"/>
</dbReference>
<dbReference type="FunFam" id="3.50.50.60:FF:000010">
    <property type="entry name" value="tRNA uridine 5-carboxymethylaminomethyl modification enzyme MnmG"/>
    <property type="match status" value="1"/>
</dbReference>
<dbReference type="FunFam" id="1.10.150.570:FF:000001">
    <property type="entry name" value="tRNA uridine 5-carboxymethylaminomethyl modification enzyme MnmG"/>
    <property type="match status" value="1"/>
</dbReference>
<organism evidence="14 15">
    <name type="scientific">Pelovirga terrestris</name>
    <dbReference type="NCBI Taxonomy" id="2771352"/>
    <lineage>
        <taxon>Bacteria</taxon>
        <taxon>Pseudomonadati</taxon>
        <taxon>Thermodesulfobacteriota</taxon>
        <taxon>Desulfuromonadia</taxon>
        <taxon>Geobacterales</taxon>
        <taxon>Geobacteraceae</taxon>
        <taxon>Pelovirga</taxon>
    </lineage>
</organism>
<dbReference type="GO" id="GO:0050660">
    <property type="term" value="F:flavin adenine dinucleotide binding"/>
    <property type="evidence" value="ECO:0007669"/>
    <property type="project" value="UniProtKB-UniRule"/>
</dbReference>
<dbReference type="SUPFAM" id="SSF51905">
    <property type="entry name" value="FAD/NAD(P)-binding domain"/>
    <property type="match status" value="1"/>
</dbReference>
<evidence type="ECO:0000256" key="12">
    <source>
        <dbReference type="HAMAP-Rule" id="MF_00129"/>
    </source>
</evidence>
<comment type="subcellular location">
    <subcellularLocation>
        <location evidence="12">Cytoplasm</location>
    </subcellularLocation>
</comment>
<dbReference type="RefSeq" id="WP_191154161.1">
    <property type="nucleotide sequence ID" value="NZ_JACWUN010000004.1"/>
</dbReference>
<feature type="binding site" evidence="12">
    <location>
        <begin position="273"/>
        <end position="287"/>
    </location>
    <ligand>
        <name>NAD(+)</name>
        <dbReference type="ChEBI" id="CHEBI:57540"/>
    </ligand>
</feature>
<evidence type="ECO:0000256" key="2">
    <source>
        <dbReference type="ARBA" id="ARBA00003717"/>
    </source>
</evidence>
<dbReference type="InterPro" id="IPR047001">
    <property type="entry name" value="MnmG_C_subdom"/>
</dbReference>
<gene>
    <name evidence="12 14" type="primary">mnmG</name>
    <name evidence="12" type="synonym">gidA</name>
    <name evidence="14" type="ORF">ICT70_04270</name>
</gene>
<dbReference type="PANTHER" id="PTHR11806:SF0">
    <property type="entry name" value="PROTEIN MTO1 HOMOLOG, MITOCHONDRIAL"/>
    <property type="match status" value="1"/>
</dbReference>